<comment type="caution">
    <text evidence="1">The sequence shown here is derived from an EMBL/GenBank/DDBJ whole genome shotgun (WGS) entry which is preliminary data.</text>
</comment>
<dbReference type="Proteomes" id="UP001281147">
    <property type="component" value="Unassembled WGS sequence"/>
</dbReference>
<dbReference type="EMBL" id="JAUTXU010000045">
    <property type="protein sequence ID" value="KAK3716031.1"/>
    <property type="molecule type" value="Genomic_DNA"/>
</dbReference>
<name>A0ACC3NIF9_9PEZI</name>
<keyword evidence="2" id="KW-1185">Reference proteome</keyword>
<sequence>MPPSPSISSTYFPPLDKCLVGDDRLISWKTAYRAFCDPEVAAENTALEAFITDPESTHFLSNAFEPFLQRGAKTKGDFETKTAPIHVSQSANGDYNLEELKNDALWLAEKANVEELVALRVCILEWQQRAEDGLLAVTTGSGSTAAGGTTDYGASALGASTLSLAATVNGAASPAMDFGKEEIRRERQLQVYRDEKSYILKICVDLVSRLAVDDDHSKTGRTWIDELACKVAGGMQCSPKTDATGHETFPASCIDILDKAIQKLGDSSKWPEAFKSDERKQTIFATATFTDITSALRLLLTSLHISQSIQGPNILLAWFKLMDKVNFFQDLGPSSGLSDASTIQCLASIVSATILRVPEVLNRIQESALPLLDGSGVSYPRLEGSVYFQNDACVRELNLILNAAAEANIVVASPALYAWSILTSSIRDVAKLMQQMREQARVGEDEDGSEDGSPNFTRRRSSRREPTRDEMSVFEKQYMQLQDFELEGEAREDPPAFFAKASVDRMGVFAVVAQLSSALAMVFASEVEAATAFIGRSALFELMREGIPMVSYGEEVVDAVLAILSPDAHGRANELDSRLANRFLSASPDSDNDIFRRMVLEQALARYPFEISPLLRLLTALSSANSARAAGPTDLVQMLETLQTLTVMVPESFRDYMLDHEDENMNNIVLTDTLPLFISRQALCFYGVSGGGRKALTMGDGETERSSNVLAIPSGTAGIVVKESRPMVFRLEHPHSGLEYLGLLLSTILPNSELYVASSDHVRLDRSTAADILTLIISLLKSSSLQHQGAEEARFVLGRLGYALHDEQDIVSVISNILEMELLAHLDQSIADGSLDLLVACAEFFGGANALAAVVGVTEVQIGRYRFLGACVSMYANLIDDAISGLVKRRAKVNKSTNRFDSPMSSQDNTPERTMSSVLSAFQTVMVDAWQSLAEWRFALRNEKAEVSALITKAFERLLKSAYGVVNDGKDGISALLVPAARILMDAIAPIDGNGQALKTFAQVFMAGTNLEETALTTQERKAAVEAVNAAARFLTTLIKTRRMDDEESKSAYSLATQLLNLMPTLATLLATYHDYKLSLTTLLTETVQSANSNHPGTDQPSILGSLSVEAAKSFLSVISQLDRPLRDLDTESGIWNFLSGIMQSKQQWFAIYLLTGSIPKDRLVQEPKDGKDSSKSLLLYALDQLSNITTLPPERAMNMLKFIASALKAWVWATHEVRSHSQFLKSVLDWLNGLQPPSRAPNLAEEMILASEHQMAAYLCDILALNLHAALETGRRGDNATILKSLVPKLAFLRDHAVNVNAYNRSLHRNLADNFTRKFPGCDVDDFRRTPSNPAQFGRQFFYDLELANRVLGHEMAWHGAGLSIRNQGFAEEFARANVNLSLVHAQKELLTGWRLLATTLCECVDEDEALQSELAKTTERCLRANAEANLEIPGMNEVVILRMDMTFVILSKLVAVKVGGKEVKNILPAIWNLVRVCLVDYDVATAAEDLRYYRTLLQVLYLALQPHVHSEPANATTNRTRTANAADETHLEFLDPTVAAILVEIVARTIAPGFRALCGNLHTSIALAQPADFALLTAILRALLAVKGVETVSPQISDIIATSSLVRGALSLYSWADQLAEHMDDRDPVYGEVAMNFLLTLSSIPSVAEQMAAVDGVLVQLSSANVSSYLLKPNGKGPFDEPRRMFNIWRHGFLPLCLNLLDAVGPAIAADISAFLNGFPEQLKRAETALENRAATPRNPHAGAVTLGLVSEAHSLCLIALILASDISRGAADGINAADVPKLNLDYEKVKEDVASLVRQKTSLASRIVPVGVMEERWRQSDVAGYDSSLVSKVVGEIVELLRCFGEGAPSS</sequence>
<organism evidence="1 2">
    <name type="scientific">Vermiconidia calcicola</name>
    <dbReference type="NCBI Taxonomy" id="1690605"/>
    <lineage>
        <taxon>Eukaryota</taxon>
        <taxon>Fungi</taxon>
        <taxon>Dikarya</taxon>
        <taxon>Ascomycota</taxon>
        <taxon>Pezizomycotina</taxon>
        <taxon>Dothideomycetes</taxon>
        <taxon>Dothideomycetidae</taxon>
        <taxon>Mycosphaerellales</taxon>
        <taxon>Extremaceae</taxon>
        <taxon>Vermiconidia</taxon>
    </lineage>
</organism>
<evidence type="ECO:0000313" key="1">
    <source>
        <dbReference type="EMBL" id="KAK3716031.1"/>
    </source>
</evidence>
<proteinExistence type="predicted"/>
<accession>A0ACC3NIF9</accession>
<protein>
    <submittedName>
        <fullName evidence="1">Uncharacterized protein</fullName>
    </submittedName>
</protein>
<gene>
    <name evidence="1" type="ORF">LTR37_006761</name>
</gene>
<evidence type="ECO:0000313" key="2">
    <source>
        <dbReference type="Proteomes" id="UP001281147"/>
    </source>
</evidence>
<reference evidence="1" key="1">
    <citation type="submission" date="2023-07" db="EMBL/GenBank/DDBJ databases">
        <title>Black Yeasts Isolated from many extreme environments.</title>
        <authorList>
            <person name="Coleine C."/>
            <person name="Stajich J.E."/>
            <person name="Selbmann L."/>
        </authorList>
    </citation>
    <scope>NUCLEOTIDE SEQUENCE</scope>
    <source>
        <strain evidence="1">CCFEE 5714</strain>
    </source>
</reference>